<dbReference type="GO" id="GO:0009097">
    <property type="term" value="P:isoleucine biosynthetic process"/>
    <property type="evidence" value="ECO:0007669"/>
    <property type="project" value="TreeGrafter"/>
</dbReference>
<dbReference type="CDD" id="cd01562">
    <property type="entry name" value="Thr-dehyd"/>
    <property type="match status" value="1"/>
</dbReference>
<proteinExistence type="inferred from homology"/>
<dbReference type="GO" id="GO:0006567">
    <property type="term" value="P:L-threonine catabolic process"/>
    <property type="evidence" value="ECO:0007669"/>
    <property type="project" value="InterPro"/>
</dbReference>
<dbReference type="GO" id="GO:0004794">
    <property type="term" value="F:threonine deaminase activity"/>
    <property type="evidence" value="ECO:0007669"/>
    <property type="project" value="UniProtKB-EC"/>
</dbReference>
<evidence type="ECO:0000256" key="5">
    <source>
        <dbReference type="ARBA" id="ARBA00022898"/>
    </source>
</evidence>
<feature type="domain" description="ACT" evidence="10">
    <location>
        <begin position="347"/>
        <end position="422"/>
    </location>
</feature>
<dbReference type="InterPro" id="IPR005789">
    <property type="entry name" value="Thr_deHydtase_catblc"/>
</dbReference>
<dbReference type="InterPro" id="IPR050147">
    <property type="entry name" value="Ser/Thr_Dehydratase"/>
</dbReference>
<dbReference type="Gene3D" id="3.40.50.1100">
    <property type="match status" value="2"/>
</dbReference>
<keyword evidence="5" id="KW-0663">Pyridoxal phosphate</keyword>
<comment type="caution">
    <text evidence="11">The sequence shown here is derived from an EMBL/GenBank/DDBJ whole genome shotgun (WGS) entry which is preliminary data.</text>
</comment>
<name>A0A5B1LFK8_9ACTN</name>
<gene>
    <name evidence="11" type="ORF">F0U44_10895</name>
</gene>
<comment type="function">
    <text evidence="7">Catalyzes the anaerobic formation of alpha-ketobutyrate and ammonia from threonine in a two-step reaction. The first step involved a dehydration of threonine and a production of enamine intermediates (aminocrotonate), which tautomerizes to its imine form (iminobutyrate). Both intermediates are unstable and short-lived. The second step is the nonenzymatic hydrolysis of the enamine/imine intermediates to form 2-ketobutyrate and free ammonia. In the low water environment of the cell, the second step is accelerated by RidA.</text>
</comment>
<dbReference type="GO" id="GO:0003941">
    <property type="term" value="F:L-serine ammonia-lyase activity"/>
    <property type="evidence" value="ECO:0007669"/>
    <property type="project" value="TreeGrafter"/>
</dbReference>
<keyword evidence="12" id="KW-1185">Reference proteome</keyword>
<dbReference type="InterPro" id="IPR044561">
    <property type="entry name" value="ACT_ThrD-II-like"/>
</dbReference>
<dbReference type="CDD" id="cd04886">
    <property type="entry name" value="ACT_ThrD-II-like"/>
    <property type="match status" value="1"/>
</dbReference>
<keyword evidence="6 11" id="KW-0456">Lyase</keyword>
<reference evidence="11 12" key="2">
    <citation type="submission" date="2019-09" db="EMBL/GenBank/DDBJ databases">
        <authorList>
            <person name="Jin C."/>
        </authorList>
    </citation>
    <scope>NUCLEOTIDE SEQUENCE [LARGE SCALE GENOMIC DNA]</scope>
    <source>
        <strain evidence="11 12">BN130099</strain>
    </source>
</reference>
<evidence type="ECO:0000256" key="3">
    <source>
        <dbReference type="ARBA" id="ARBA00010869"/>
    </source>
</evidence>
<dbReference type="EMBL" id="VUJV01000003">
    <property type="protein sequence ID" value="KAA1418968.1"/>
    <property type="molecule type" value="Genomic_DNA"/>
</dbReference>
<evidence type="ECO:0000259" key="10">
    <source>
        <dbReference type="PROSITE" id="PS51671"/>
    </source>
</evidence>
<dbReference type="InterPro" id="IPR036052">
    <property type="entry name" value="TrpB-like_PALP_sf"/>
</dbReference>
<dbReference type="EC" id="4.3.1.19" evidence="4"/>
<reference evidence="11 12" key="1">
    <citation type="submission" date="2019-09" db="EMBL/GenBank/DDBJ databases">
        <title>Nocardioides panacisoli sp. nov., isolated from the soil of a ginseng field.</title>
        <authorList>
            <person name="Cho C."/>
        </authorList>
    </citation>
    <scope>NUCLEOTIDE SEQUENCE [LARGE SCALE GENOMIC DNA]</scope>
    <source>
        <strain evidence="11 12">BN130099</strain>
    </source>
</reference>
<feature type="compositionally biased region" description="Basic and acidic residues" evidence="9">
    <location>
        <begin position="7"/>
        <end position="17"/>
    </location>
</feature>
<dbReference type="PROSITE" id="PS51671">
    <property type="entry name" value="ACT"/>
    <property type="match status" value="1"/>
</dbReference>
<evidence type="ECO:0000256" key="6">
    <source>
        <dbReference type="ARBA" id="ARBA00023239"/>
    </source>
</evidence>
<evidence type="ECO:0000313" key="12">
    <source>
        <dbReference type="Proteomes" id="UP000325003"/>
    </source>
</evidence>
<comment type="cofactor">
    <cofactor evidence="2">
        <name>pyridoxal 5'-phosphate</name>
        <dbReference type="ChEBI" id="CHEBI:597326"/>
    </cofactor>
</comment>
<dbReference type="PANTHER" id="PTHR48078">
    <property type="entry name" value="THREONINE DEHYDRATASE, MITOCHONDRIAL-RELATED"/>
    <property type="match status" value="1"/>
</dbReference>
<dbReference type="NCBIfam" id="TIGR01127">
    <property type="entry name" value="ilvA_1Cterm"/>
    <property type="match status" value="1"/>
</dbReference>
<comment type="catalytic activity">
    <reaction evidence="1">
        <text>L-threonine = 2-oxobutanoate + NH4(+)</text>
        <dbReference type="Rhea" id="RHEA:22108"/>
        <dbReference type="ChEBI" id="CHEBI:16763"/>
        <dbReference type="ChEBI" id="CHEBI:28938"/>
        <dbReference type="ChEBI" id="CHEBI:57926"/>
        <dbReference type="EC" id="4.3.1.19"/>
    </reaction>
</comment>
<comment type="similarity">
    <text evidence="3">Belongs to the serine/threonine dehydratase family.</text>
</comment>
<evidence type="ECO:0000256" key="8">
    <source>
        <dbReference type="ARBA" id="ARBA00031427"/>
    </source>
</evidence>
<dbReference type="InterPro" id="IPR001926">
    <property type="entry name" value="TrpB-like_PALP"/>
</dbReference>
<dbReference type="AlphaFoldDB" id="A0A5B1LFK8"/>
<evidence type="ECO:0000313" key="11">
    <source>
        <dbReference type="EMBL" id="KAA1418968.1"/>
    </source>
</evidence>
<organism evidence="11 12">
    <name type="scientific">Nocardioides humilatus</name>
    <dbReference type="NCBI Taxonomy" id="2607660"/>
    <lineage>
        <taxon>Bacteria</taxon>
        <taxon>Bacillati</taxon>
        <taxon>Actinomycetota</taxon>
        <taxon>Actinomycetes</taxon>
        <taxon>Propionibacteriales</taxon>
        <taxon>Nocardioidaceae</taxon>
        <taxon>Nocardioides</taxon>
    </lineage>
</organism>
<evidence type="ECO:0000256" key="4">
    <source>
        <dbReference type="ARBA" id="ARBA00012096"/>
    </source>
</evidence>
<sequence>MTTSSIQRERRMTEPTDAKAPTVTLADIEDARPLVDAVAVPTPMLESRWLSGVAGVPVYLKCENLQRTGSFKVRGAAVRIARLSDDERARGVVAASAGNHAQGVALAAQQHGIPATVFMPDGAPIPKVRATEGYGAEVRFVKGVLEDALAAAREFEAETGAVLIHPFDHTDIVAGQGTLGLEILEQIPEAATVIVPTGGGGLLCGVAIAVKAARPDVRVVGVQAAGAAAFPPSLAEGRPIRLPQMATMADGIAVGLPGDLTFRLVQEYVDELITVSEEALSRALLALVEREKLVVEPAGAAAAAALCEEPGRFTGPVVVVLSGGNIDPLLLGKVIRHGMAAGRRYLNLQVTLADIPGGLAQLLTQIGEAGANVIEVAHERISPSLLLDEVDVHLQLETRGEPHAEAVIDRLREHGYTVIDRG</sequence>
<accession>A0A5B1LFK8</accession>
<dbReference type="Pfam" id="PF00291">
    <property type="entry name" value="PALP"/>
    <property type="match status" value="1"/>
</dbReference>
<dbReference type="FunFam" id="3.40.50.1100:FF:000005">
    <property type="entry name" value="Threonine dehydratase catabolic"/>
    <property type="match status" value="1"/>
</dbReference>
<evidence type="ECO:0000256" key="2">
    <source>
        <dbReference type="ARBA" id="ARBA00001933"/>
    </source>
</evidence>
<dbReference type="FunFam" id="3.40.50.1100:FF:000007">
    <property type="entry name" value="L-threonine dehydratase catabolic TdcB"/>
    <property type="match status" value="1"/>
</dbReference>
<feature type="region of interest" description="Disordered" evidence="9">
    <location>
        <begin position="1"/>
        <end position="20"/>
    </location>
</feature>
<dbReference type="InterPro" id="IPR002912">
    <property type="entry name" value="ACT_dom"/>
</dbReference>
<dbReference type="PANTHER" id="PTHR48078:SF6">
    <property type="entry name" value="L-THREONINE DEHYDRATASE CATABOLIC TDCB"/>
    <property type="match status" value="1"/>
</dbReference>
<dbReference type="GO" id="GO:0006565">
    <property type="term" value="P:L-serine catabolic process"/>
    <property type="evidence" value="ECO:0007669"/>
    <property type="project" value="TreeGrafter"/>
</dbReference>
<evidence type="ECO:0000256" key="7">
    <source>
        <dbReference type="ARBA" id="ARBA00025527"/>
    </source>
</evidence>
<dbReference type="SUPFAM" id="SSF53686">
    <property type="entry name" value="Tryptophan synthase beta subunit-like PLP-dependent enzymes"/>
    <property type="match status" value="1"/>
</dbReference>
<protein>
    <recommendedName>
        <fullName evidence="4">threonine ammonia-lyase</fullName>
        <ecNumber evidence="4">4.3.1.19</ecNumber>
    </recommendedName>
    <alternativeName>
        <fullName evidence="8">Threonine deaminase</fullName>
    </alternativeName>
</protein>
<evidence type="ECO:0000256" key="9">
    <source>
        <dbReference type="SAM" id="MobiDB-lite"/>
    </source>
</evidence>
<dbReference type="Proteomes" id="UP000325003">
    <property type="component" value="Unassembled WGS sequence"/>
</dbReference>
<evidence type="ECO:0000256" key="1">
    <source>
        <dbReference type="ARBA" id="ARBA00001274"/>
    </source>
</evidence>